<dbReference type="PANTHER" id="PTHR43834:SF6">
    <property type="entry name" value="GTPASE DER"/>
    <property type="match status" value="1"/>
</dbReference>
<protein>
    <submittedName>
        <fullName evidence="2">Ribosome-associated GTPase EngA</fullName>
    </submittedName>
</protein>
<dbReference type="SUPFAM" id="SSF82653">
    <property type="entry name" value="Probable GTPase Der, C-terminal domain"/>
    <property type="match status" value="1"/>
</dbReference>
<accession>A0ABV3Q8D5</accession>
<dbReference type="PANTHER" id="PTHR43834">
    <property type="entry name" value="GTPASE DER"/>
    <property type="match status" value="1"/>
</dbReference>
<proteinExistence type="predicted"/>
<gene>
    <name evidence="2" type="primary">engA</name>
    <name evidence="2" type="synonym">yfgK</name>
    <name evidence="2" type="synonym">yphC</name>
    <name evidence="2" type="ORF">AB1471_17700</name>
</gene>
<dbReference type="Proteomes" id="UP001556040">
    <property type="component" value="Unassembled WGS sequence"/>
</dbReference>
<dbReference type="EMBL" id="JBFMIA010000240">
    <property type="protein sequence ID" value="MEW9503562.1"/>
    <property type="molecule type" value="Genomic_DNA"/>
</dbReference>
<dbReference type="Gene3D" id="3.30.300.20">
    <property type="match status" value="1"/>
</dbReference>
<evidence type="ECO:0000313" key="3">
    <source>
        <dbReference type="Proteomes" id="UP001556040"/>
    </source>
</evidence>
<organism evidence="2 3">
    <name type="scientific">Jeotgalibacillus marinus</name>
    <dbReference type="NCBI Taxonomy" id="86667"/>
    <lineage>
        <taxon>Bacteria</taxon>
        <taxon>Bacillati</taxon>
        <taxon>Bacillota</taxon>
        <taxon>Bacilli</taxon>
        <taxon>Bacillales</taxon>
        <taxon>Caryophanaceae</taxon>
        <taxon>Jeotgalibacillus</taxon>
    </lineage>
</organism>
<evidence type="ECO:0000259" key="1">
    <source>
        <dbReference type="Pfam" id="PF14714"/>
    </source>
</evidence>
<dbReference type="InterPro" id="IPR032859">
    <property type="entry name" value="KH_dom-like"/>
</dbReference>
<comment type="caution">
    <text evidence="2">The sequence shown here is derived from an EMBL/GenBank/DDBJ whole genome shotgun (WGS) entry which is preliminary data.</text>
</comment>
<feature type="non-terminal residue" evidence="2">
    <location>
        <position position="1"/>
    </location>
</feature>
<name>A0ABV3Q8D5_9BACL</name>
<evidence type="ECO:0000313" key="2">
    <source>
        <dbReference type="EMBL" id="MEW9503562.1"/>
    </source>
</evidence>
<dbReference type="InterPro" id="IPR015946">
    <property type="entry name" value="KH_dom-like_a/b"/>
</dbReference>
<sequence length="53" mass="6197">YATQVATAPPTIVMFVNDPDYAHFSYMRFLENQFRAHWPIPGSPIQFVLRKRA</sequence>
<dbReference type="Pfam" id="PF14714">
    <property type="entry name" value="KH_dom-like"/>
    <property type="match status" value="1"/>
</dbReference>
<keyword evidence="3" id="KW-1185">Reference proteome</keyword>
<feature type="domain" description="GTPase Der C-terminal KH-domain-like" evidence="1">
    <location>
        <begin position="1"/>
        <end position="50"/>
    </location>
</feature>
<reference evidence="2 3" key="1">
    <citation type="journal article" date="1979" name="Int. J. Syst. Evol. Microbiol.">
        <title>Bacillus globisporus subsp. marinus subsp. nov.</title>
        <authorList>
            <person name="Liu H."/>
        </authorList>
    </citation>
    <scope>NUCLEOTIDE SEQUENCE [LARGE SCALE GENOMIC DNA]</scope>
    <source>
        <strain evidence="2 3">DSM 1297</strain>
    </source>
</reference>